<reference evidence="1" key="1">
    <citation type="submission" date="2019-05" db="EMBL/GenBank/DDBJ databases">
        <authorList>
            <consortium name="Pathogen Informatics"/>
        </authorList>
    </citation>
    <scope>NUCLEOTIDE SEQUENCE [LARGE SCALE GENOMIC DNA]</scope>
    <source>
        <strain evidence="1">NCTC12965</strain>
    </source>
</reference>
<gene>
    <name evidence="1" type="primary">yhdH_1</name>
    <name evidence="1" type="ORF">NCTC12965_07090</name>
</gene>
<accession>A0A4U9WAI7</accession>
<protein>
    <submittedName>
        <fullName evidence="1">Quinone oxidoreductase YhdH</fullName>
        <ecNumber evidence="1">1.6.5.-</ecNumber>
    </submittedName>
</protein>
<dbReference type="AlphaFoldDB" id="A0A4U9WAI7"/>
<evidence type="ECO:0000313" key="1">
    <source>
        <dbReference type="EMBL" id="VTR55876.1"/>
    </source>
</evidence>
<sequence>MAKKPWHKSRIVDSEQLPEGDVTVDVNWSSLNYKDALAITGTGKIIRHFPMVPGYRFCRPGYTAAKIRVLNQARA</sequence>
<name>A0A4U9WAI7_SERFO</name>
<dbReference type="EMBL" id="CABEEZ010000133">
    <property type="protein sequence ID" value="VTR55876.1"/>
    <property type="molecule type" value="Genomic_DNA"/>
</dbReference>
<organism evidence="1">
    <name type="scientific">Serratia fonticola</name>
    <dbReference type="NCBI Taxonomy" id="47917"/>
    <lineage>
        <taxon>Bacteria</taxon>
        <taxon>Pseudomonadati</taxon>
        <taxon>Pseudomonadota</taxon>
        <taxon>Gammaproteobacteria</taxon>
        <taxon>Enterobacterales</taxon>
        <taxon>Yersiniaceae</taxon>
        <taxon>Serratia</taxon>
    </lineage>
</organism>
<dbReference type="InterPro" id="IPR011032">
    <property type="entry name" value="GroES-like_sf"/>
</dbReference>
<dbReference type="EC" id="1.6.5.-" evidence="1"/>
<dbReference type="Gene3D" id="3.90.180.10">
    <property type="entry name" value="Medium-chain alcohol dehydrogenases, catalytic domain"/>
    <property type="match status" value="1"/>
</dbReference>
<proteinExistence type="predicted"/>
<dbReference type="GO" id="GO:0016491">
    <property type="term" value="F:oxidoreductase activity"/>
    <property type="evidence" value="ECO:0007669"/>
    <property type="project" value="UniProtKB-KW"/>
</dbReference>
<keyword evidence="1" id="KW-0560">Oxidoreductase</keyword>
<dbReference type="SUPFAM" id="SSF50129">
    <property type="entry name" value="GroES-like"/>
    <property type="match status" value="1"/>
</dbReference>